<dbReference type="Pfam" id="PF09700">
    <property type="entry name" value="Cas_Cmr3"/>
    <property type="match status" value="1"/>
</dbReference>
<dbReference type="Gene3D" id="2.60.40.4350">
    <property type="match status" value="1"/>
</dbReference>
<accession>A0A0S6U7C5</accession>
<name>A0A0S6U7C5_CLOBO</name>
<protein>
    <recommendedName>
        <fullName evidence="2">CRISPR-associated protein Cmr3</fullName>
    </recommendedName>
</protein>
<dbReference type="AlphaFoldDB" id="A0A0S6U7C5"/>
<dbReference type="RefSeq" id="WP_043013504.1">
    <property type="nucleotide sequence ID" value="NZ_DF384213.1"/>
</dbReference>
<reference evidence="1" key="1">
    <citation type="submission" date="2013-10" db="EMBL/GenBank/DDBJ databases">
        <title>Draft genome sequence of Clostridium botulinum type B strain Osaka05.</title>
        <authorList>
            <person name="Sakaguchi Y."/>
            <person name="Hosomi K."/>
            <person name="Uchiyama J."/>
            <person name="Ogura Y."/>
            <person name="Sakaguchi M."/>
            <person name="Kohda T."/>
            <person name="Mukamoto M."/>
            <person name="Misawa N."/>
            <person name="Matsuzaki S."/>
            <person name="Hayashi T."/>
            <person name="Kozaki S."/>
        </authorList>
    </citation>
    <scope>NUCLEOTIDE SEQUENCE</scope>
    <source>
        <strain evidence="1">Osaka05</strain>
    </source>
</reference>
<sequence length="372" mass="44100">MEFKLINIKPCDNTFFGDGYKFNFDISNIIKSKNTPYPSVFFGAIFTSFLANNDEFRREFFKKGECNDEYDHEDILEIGQVYLFNEKTNRVYIKAPMDLFINSKGKIALGKFQKYDMKFNSLNYDYIFESPKDRDFKRIENMYINIRNIYDGYLKKQEIRLDLKEENKIFIKNYKVGIGIDKNSKNVEDGKLYKIQQTEFANDKKNEWSYIVEYRINRTYLQEKYKKIEVRDLDLGYLKLGGENKACKFKSINNKDIEKFNSEKMKNFNDNIYKIILTSESYFLEKTDSFFKKNNITILGMSNSKPIYIGGYDMKDKRTKGGAIRKMYKGYSAGTVFLIKSNKDIEIKTIYEFFKNGNKKGFNNCVILKEEL</sequence>
<proteinExistence type="predicted"/>
<organism evidence="1">
    <name type="scientific">Clostridium botulinum B str. Osaka05</name>
    <dbReference type="NCBI Taxonomy" id="1407017"/>
    <lineage>
        <taxon>Bacteria</taxon>
        <taxon>Bacillati</taxon>
        <taxon>Bacillota</taxon>
        <taxon>Clostridia</taxon>
        <taxon>Eubacteriales</taxon>
        <taxon>Clostridiaceae</taxon>
        <taxon>Clostridium</taxon>
    </lineage>
</organism>
<dbReference type="InterPro" id="IPR019117">
    <property type="entry name" value="CRISPR-assoc_protein_Cmr3"/>
</dbReference>
<dbReference type="Proteomes" id="UP000054164">
    <property type="component" value="Unassembled WGS sequence"/>
</dbReference>
<dbReference type="Gene3D" id="3.30.70.2940">
    <property type="match status" value="1"/>
</dbReference>
<evidence type="ECO:0000313" key="1">
    <source>
        <dbReference type="EMBL" id="GAE02693.1"/>
    </source>
</evidence>
<evidence type="ECO:0008006" key="2">
    <source>
        <dbReference type="Google" id="ProtNLM"/>
    </source>
</evidence>
<dbReference type="HOGENOM" id="CLU_044328_1_0_9"/>
<dbReference type="EMBL" id="DF384213">
    <property type="protein sequence ID" value="GAE02693.1"/>
    <property type="molecule type" value="Genomic_DNA"/>
</dbReference>
<gene>
    <name evidence="1" type="ORF">CBO05C_2383</name>
</gene>